<comment type="similarity">
    <text evidence="1 4">Belongs to the peptidase A1 family.</text>
</comment>
<keyword evidence="8" id="KW-1185">Reference proteome</keyword>
<comment type="caution">
    <text evidence="7">The sequence shown here is derived from an EMBL/GenBank/DDBJ whole genome shotgun (WGS) entry which is preliminary data.</text>
</comment>
<dbReference type="EMBL" id="RSCD01000015">
    <property type="protein sequence ID" value="RSH88969.1"/>
    <property type="molecule type" value="Genomic_DNA"/>
</dbReference>
<proteinExistence type="inferred from homology"/>
<feature type="active site" evidence="3">
    <location>
        <position position="342"/>
    </location>
</feature>
<keyword evidence="4" id="KW-0378">Hydrolase</keyword>
<evidence type="ECO:0000256" key="5">
    <source>
        <dbReference type="SAM" id="SignalP"/>
    </source>
</evidence>
<evidence type="ECO:0000256" key="1">
    <source>
        <dbReference type="ARBA" id="ARBA00007447"/>
    </source>
</evidence>
<dbReference type="CDD" id="cd05471">
    <property type="entry name" value="pepsin_like"/>
    <property type="match status" value="1"/>
</dbReference>
<accession>A0A427YCR6</accession>
<dbReference type="Gene3D" id="2.40.70.10">
    <property type="entry name" value="Acid Proteases"/>
    <property type="match status" value="2"/>
</dbReference>
<dbReference type="GO" id="GO:0006508">
    <property type="term" value="P:proteolysis"/>
    <property type="evidence" value="ECO:0007669"/>
    <property type="project" value="UniProtKB-KW"/>
</dbReference>
<feature type="chain" id="PRO_5019076940" description="Peptidase A1 domain-containing protein" evidence="5">
    <location>
        <begin position="23"/>
        <end position="531"/>
    </location>
</feature>
<feature type="signal peptide" evidence="5">
    <location>
        <begin position="1"/>
        <end position="22"/>
    </location>
</feature>
<dbReference type="PRINTS" id="PR00792">
    <property type="entry name" value="PEPSIN"/>
</dbReference>
<name>A0A427YCR6_9TREE</name>
<dbReference type="Pfam" id="PF00026">
    <property type="entry name" value="Asp"/>
    <property type="match status" value="1"/>
</dbReference>
<keyword evidence="2 4" id="KW-0064">Aspartyl protease</keyword>
<keyword evidence="4" id="KW-0645">Protease</keyword>
<dbReference type="InterPro" id="IPR033121">
    <property type="entry name" value="PEPTIDASE_A1"/>
</dbReference>
<dbReference type="STRING" id="1890683.A0A427YCR6"/>
<dbReference type="PANTHER" id="PTHR47966:SF51">
    <property type="entry name" value="BETA-SITE APP-CLEAVING ENZYME, ISOFORM A-RELATED"/>
    <property type="match status" value="1"/>
</dbReference>
<sequence>MHLKGWSLPLWVVLSTCSTALALSPTPEPRQLPPRGGLRVEPNLARDRFGHIPVKRDVELVEQARKRDQRMAQHQAALDNYHRNTQDEDFMARYNALFDSAKELELKSLRKRAGTAGNSVPLDDYFDGNVDILYSGPIEIGTPPQTFQVVPDTGSADLWVVSSQTSDPGHDLFNSAQSSTFNNTGVKFDDQYGLGEAAGTIASDTVTFAGYTIAGKHFGVATSVDSQFQQQPNDGLIGMCSSVLSNQSTYTFFEDLMNTSMISNPYFSTYLTRGRDSTNQQGTVSGSSLCIGCIATVPSGVHTSGNLNYVPITLFAFYEVQMNSISYNGQSISQTSTQAMLDTGTTDIYLPTTVADAMMGKINGVRQSDGSYLVPASALDTTTTFAFTFSGNAITLDILDLIDGYSSSSRTQFIMNVFAADTQDPNGADIAILGDAFLKNTLTVFSYSTNGKPAVGMQQLVSSNSGTATSAAVAGTSYVPGVPTSGTIHRTGTATATGSKGAAGRAAQLDLGALGSVAAMLVGTVLGALVL</sequence>
<evidence type="ECO:0000256" key="3">
    <source>
        <dbReference type="PIRSR" id="PIRSR601461-1"/>
    </source>
</evidence>
<protein>
    <recommendedName>
        <fullName evidence="6">Peptidase A1 domain-containing protein</fullName>
    </recommendedName>
</protein>
<dbReference type="Proteomes" id="UP000279259">
    <property type="component" value="Unassembled WGS sequence"/>
</dbReference>
<dbReference type="PROSITE" id="PS51767">
    <property type="entry name" value="PEPTIDASE_A1"/>
    <property type="match status" value="1"/>
</dbReference>
<evidence type="ECO:0000259" key="6">
    <source>
        <dbReference type="PROSITE" id="PS51767"/>
    </source>
</evidence>
<dbReference type="FunFam" id="2.40.70.10:FF:000008">
    <property type="entry name" value="Cathepsin D"/>
    <property type="match status" value="1"/>
</dbReference>
<reference evidence="7 8" key="1">
    <citation type="submission" date="2018-11" db="EMBL/GenBank/DDBJ databases">
        <title>Genome sequence of Saitozyma podzolica DSM 27192.</title>
        <authorList>
            <person name="Aliyu H."/>
            <person name="Gorte O."/>
            <person name="Ochsenreither K."/>
        </authorList>
    </citation>
    <scope>NUCLEOTIDE SEQUENCE [LARGE SCALE GENOMIC DNA]</scope>
    <source>
        <strain evidence="7 8">DSM 27192</strain>
    </source>
</reference>
<dbReference type="OrthoDB" id="2747330at2759"/>
<dbReference type="PROSITE" id="PS00141">
    <property type="entry name" value="ASP_PROTEASE"/>
    <property type="match status" value="1"/>
</dbReference>
<dbReference type="InterPro" id="IPR001969">
    <property type="entry name" value="Aspartic_peptidase_AS"/>
</dbReference>
<dbReference type="SUPFAM" id="SSF50630">
    <property type="entry name" value="Acid proteases"/>
    <property type="match status" value="1"/>
</dbReference>
<dbReference type="GO" id="GO:0004190">
    <property type="term" value="F:aspartic-type endopeptidase activity"/>
    <property type="evidence" value="ECO:0007669"/>
    <property type="project" value="UniProtKB-KW"/>
</dbReference>
<evidence type="ECO:0000313" key="8">
    <source>
        <dbReference type="Proteomes" id="UP000279259"/>
    </source>
</evidence>
<dbReference type="InterPro" id="IPR034164">
    <property type="entry name" value="Pepsin-like_dom"/>
</dbReference>
<evidence type="ECO:0000256" key="2">
    <source>
        <dbReference type="ARBA" id="ARBA00022750"/>
    </source>
</evidence>
<organism evidence="7 8">
    <name type="scientific">Saitozyma podzolica</name>
    <dbReference type="NCBI Taxonomy" id="1890683"/>
    <lineage>
        <taxon>Eukaryota</taxon>
        <taxon>Fungi</taxon>
        <taxon>Dikarya</taxon>
        <taxon>Basidiomycota</taxon>
        <taxon>Agaricomycotina</taxon>
        <taxon>Tremellomycetes</taxon>
        <taxon>Tremellales</taxon>
        <taxon>Trimorphomycetaceae</taxon>
        <taxon>Saitozyma</taxon>
    </lineage>
</organism>
<dbReference type="AlphaFoldDB" id="A0A427YCR6"/>
<dbReference type="InterPro" id="IPR021109">
    <property type="entry name" value="Peptidase_aspartic_dom_sf"/>
</dbReference>
<feature type="domain" description="Peptidase A1" evidence="6">
    <location>
        <begin position="134"/>
        <end position="458"/>
    </location>
</feature>
<dbReference type="PANTHER" id="PTHR47966">
    <property type="entry name" value="BETA-SITE APP-CLEAVING ENZYME, ISOFORM A-RELATED"/>
    <property type="match status" value="1"/>
</dbReference>
<evidence type="ECO:0000313" key="7">
    <source>
        <dbReference type="EMBL" id="RSH88969.1"/>
    </source>
</evidence>
<gene>
    <name evidence="7" type="ORF">EHS25_002631</name>
</gene>
<feature type="active site" evidence="3">
    <location>
        <position position="152"/>
    </location>
</feature>
<keyword evidence="5" id="KW-0732">Signal</keyword>
<evidence type="ECO:0000256" key="4">
    <source>
        <dbReference type="RuleBase" id="RU000454"/>
    </source>
</evidence>
<dbReference type="InterPro" id="IPR001461">
    <property type="entry name" value="Aspartic_peptidase_A1"/>
</dbReference>